<organism evidence="2 3">
    <name type="scientific">Oopsacas minuta</name>
    <dbReference type="NCBI Taxonomy" id="111878"/>
    <lineage>
        <taxon>Eukaryota</taxon>
        <taxon>Metazoa</taxon>
        <taxon>Porifera</taxon>
        <taxon>Hexactinellida</taxon>
        <taxon>Hexasterophora</taxon>
        <taxon>Lyssacinosida</taxon>
        <taxon>Leucopsacidae</taxon>
        <taxon>Oopsacas</taxon>
    </lineage>
</organism>
<reference evidence="2 3" key="1">
    <citation type="journal article" date="2023" name="BMC Biol.">
        <title>The compact genome of the sponge Oopsacas minuta (Hexactinellida) is lacking key metazoan core genes.</title>
        <authorList>
            <person name="Santini S."/>
            <person name="Schenkelaars Q."/>
            <person name="Jourda C."/>
            <person name="Duchesne M."/>
            <person name="Belahbib H."/>
            <person name="Rocher C."/>
            <person name="Selva M."/>
            <person name="Riesgo A."/>
            <person name="Vervoort M."/>
            <person name="Leys S.P."/>
            <person name="Kodjabachian L."/>
            <person name="Le Bivic A."/>
            <person name="Borchiellini C."/>
            <person name="Claverie J.M."/>
            <person name="Renard E."/>
        </authorList>
    </citation>
    <scope>NUCLEOTIDE SEQUENCE [LARGE SCALE GENOMIC DNA]</scope>
    <source>
        <strain evidence="2">SPO-2</strain>
    </source>
</reference>
<dbReference type="GO" id="GO:0000922">
    <property type="term" value="C:spindle pole"/>
    <property type="evidence" value="ECO:0007669"/>
    <property type="project" value="TreeGrafter"/>
</dbReference>
<dbReference type="PANTHER" id="PTHR24160">
    <property type="entry name" value="ANKYRIN REPEAT DOMAIN-CONTAINING PROTEIN 53"/>
    <property type="match status" value="1"/>
</dbReference>
<dbReference type="GO" id="GO:0060236">
    <property type="term" value="P:regulation of mitotic spindle organization"/>
    <property type="evidence" value="ECO:0007669"/>
    <property type="project" value="TreeGrafter"/>
</dbReference>
<evidence type="ECO:0000256" key="1">
    <source>
        <dbReference type="PROSITE-ProRule" id="PRU00023"/>
    </source>
</evidence>
<gene>
    <name evidence="2" type="ORF">LOD99_3533</name>
</gene>
<dbReference type="InterPro" id="IPR036770">
    <property type="entry name" value="Ankyrin_rpt-contain_sf"/>
</dbReference>
<comment type="caution">
    <text evidence="2">The sequence shown here is derived from an EMBL/GenBank/DDBJ whole genome shotgun (WGS) entry which is preliminary data.</text>
</comment>
<protein>
    <submittedName>
        <fullName evidence="2">Ankyrin repeat and KH domain-containing protein mask-like</fullName>
    </submittedName>
</protein>
<dbReference type="PANTHER" id="PTHR24160:SF1">
    <property type="entry name" value="ANKYRIN REPEAT DOMAIN-CONTAINING PROTEIN 53"/>
    <property type="match status" value="1"/>
</dbReference>
<dbReference type="GO" id="GO:1902412">
    <property type="term" value="P:regulation of mitotic cytokinesis"/>
    <property type="evidence" value="ECO:0007669"/>
    <property type="project" value="InterPro"/>
</dbReference>
<dbReference type="Proteomes" id="UP001165289">
    <property type="component" value="Unassembled WGS sequence"/>
</dbReference>
<dbReference type="Pfam" id="PF12796">
    <property type="entry name" value="Ank_2"/>
    <property type="match status" value="1"/>
</dbReference>
<proteinExistence type="predicted"/>
<dbReference type="PROSITE" id="PS50297">
    <property type="entry name" value="ANK_REP_REGION"/>
    <property type="match status" value="1"/>
</dbReference>
<dbReference type="AlphaFoldDB" id="A0AAV7JXE9"/>
<feature type="repeat" description="ANK" evidence="1">
    <location>
        <begin position="114"/>
        <end position="146"/>
    </location>
</feature>
<dbReference type="PROSITE" id="PS50088">
    <property type="entry name" value="ANK_REPEAT"/>
    <property type="match status" value="1"/>
</dbReference>
<dbReference type="EMBL" id="JAKMXF010000266">
    <property type="protein sequence ID" value="KAI6653638.1"/>
    <property type="molecule type" value="Genomic_DNA"/>
</dbReference>
<evidence type="ECO:0000313" key="3">
    <source>
        <dbReference type="Proteomes" id="UP001165289"/>
    </source>
</evidence>
<dbReference type="GO" id="GO:0007080">
    <property type="term" value="P:mitotic metaphase chromosome alignment"/>
    <property type="evidence" value="ECO:0007669"/>
    <property type="project" value="TreeGrafter"/>
</dbReference>
<dbReference type="SMART" id="SM00248">
    <property type="entry name" value="ANK"/>
    <property type="match status" value="4"/>
</dbReference>
<evidence type="ECO:0000313" key="2">
    <source>
        <dbReference type="EMBL" id="KAI6653638.1"/>
    </source>
</evidence>
<dbReference type="SUPFAM" id="SSF48403">
    <property type="entry name" value="Ankyrin repeat"/>
    <property type="match status" value="1"/>
</dbReference>
<name>A0AAV7JXE9_9METZ</name>
<keyword evidence="1" id="KW-0040">ANK repeat</keyword>
<accession>A0AAV7JXE9</accession>
<dbReference type="GO" id="GO:0031116">
    <property type="term" value="P:positive regulation of microtubule polymerization"/>
    <property type="evidence" value="ECO:0007669"/>
    <property type="project" value="TreeGrafter"/>
</dbReference>
<keyword evidence="3" id="KW-1185">Reference proteome</keyword>
<dbReference type="Pfam" id="PF00023">
    <property type="entry name" value="Ank"/>
    <property type="match status" value="1"/>
</dbReference>
<dbReference type="InterPro" id="IPR042335">
    <property type="entry name" value="ANKRD53"/>
</dbReference>
<dbReference type="Gene3D" id="1.25.40.20">
    <property type="entry name" value="Ankyrin repeat-containing domain"/>
    <property type="match status" value="1"/>
</dbReference>
<dbReference type="InterPro" id="IPR002110">
    <property type="entry name" value="Ankyrin_rpt"/>
</dbReference>
<sequence length="419" mass="47539">MNSLDDMFLASTIGDLIWLKSCIEQDGLNPLTLRNKHGYTCLHLSALNARPKCVEFLLGRGLSPGDLTHQNNNNAFHLAVERKNGSRGVLTLKILLSSLFHIPANTFLDQQNTIGKTPLHIAMGLGCISYIKLLLKANPQTDIRDEDGNLPIDVSKIEGHYEAMRLLQAHQWSLDKNRKEHFMLVCKNKELLDNQHKSRVNLEVKQQQSKAAYNAWTEKKSLPLLQDNRLYPDSGPMNKPNSLTNSPVIMRVNKDISLNHEQKKHNLTIYKHTQPLPAPLVIRATSALKRHKLWLPEVATKSAPSTRHQRRDSLQLNSFYAFRPATQGRMSVSLPHPSDRNRHKVCKTSLDGSTVSICNIPSRTKTADPAKNIVKTKFTNEKDRELILSKLPVKVPIRIQNFIFPETQPDHCYEDFNSV</sequence>